<sequence length="438" mass="49342">MTLKGGGGSGCSKQACAVCKHQRRKCANKCVFSPYFPADQQQDFVNVHRFFGIGNIMRLLKEVPEDQRQDTIKSIIYESNLRALNPVLGSWGVILQYQRLFQTTVEELRQVKAKLAIFRGKQQFQDLGIVKKNNNNALQVYDYQNSAVDHVKLNDGLMKPEQQYYFDNPMFFSQGISIHQPGLFALDQNIMPVEHPLLVSEGISVQPTLLVSQAMPILKGSQDLMVVDDRKTYPGTKEAYYVDKSLDRITGDTTKPYSGSKGAYCVDESFDRIAGDTKTYSGSKRAYYQVDDKSIQDRIAGETKPYPGSKRAYYHVDDKSLLNRIACETKPYLGSKRVHGHVVDKSLSDRIDIGDIKPHLGSKGEYYHVDKSLDHSLFLTDDHIKLSTESKGACEPREVELLHIEGKTGEKNQRDKGKQGSYGSSALHTKAEDYSEKE</sequence>
<comment type="similarity">
    <text evidence="1">Belongs to the LOB domain-containing protein family.</text>
</comment>
<dbReference type="Pfam" id="PF03195">
    <property type="entry name" value="LOB"/>
    <property type="match status" value="1"/>
</dbReference>
<comment type="caution">
    <text evidence="4">The sequence shown here is derived from an EMBL/GenBank/DDBJ whole genome shotgun (WGS) entry which is preliminary data.</text>
</comment>
<feature type="region of interest" description="Disordered" evidence="2">
    <location>
        <begin position="397"/>
        <end position="438"/>
    </location>
</feature>
<feature type="compositionally biased region" description="Basic and acidic residues" evidence="2">
    <location>
        <begin position="397"/>
        <end position="418"/>
    </location>
</feature>
<reference evidence="4" key="1">
    <citation type="journal article" date="2023" name="Plant J.">
        <title>Genome sequences and population genomics provide insights into the demographic history, inbreeding, and mutation load of two 'living fossil' tree species of Dipteronia.</title>
        <authorList>
            <person name="Feng Y."/>
            <person name="Comes H.P."/>
            <person name="Chen J."/>
            <person name="Zhu S."/>
            <person name="Lu R."/>
            <person name="Zhang X."/>
            <person name="Li P."/>
            <person name="Qiu J."/>
            <person name="Olsen K.M."/>
            <person name="Qiu Y."/>
        </authorList>
    </citation>
    <scope>NUCLEOTIDE SEQUENCE</scope>
    <source>
        <strain evidence="4">KIB01</strain>
    </source>
</reference>
<dbReference type="AlphaFoldDB" id="A0AAD9U468"/>
<protein>
    <recommendedName>
        <fullName evidence="3">LOB domain-containing protein</fullName>
    </recommendedName>
</protein>
<dbReference type="Proteomes" id="UP001280121">
    <property type="component" value="Unassembled WGS sequence"/>
</dbReference>
<evidence type="ECO:0000256" key="1">
    <source>
        <dbReference type="ARBA" id="ARBA00005474"/>
    </source>
</evidence>
<dbReference type="PANTHER" id="PTHR31301:SF21">
    <property type="entry name" value="LOB DOMAIN-CONTAINING PROTEIN 27-RELATED"/>
    <property type="match status" value="1"/>
</dbReference>
<accession>A0AAD9U468</accession>
<name>A0AAD9U468_9ROSI</name>
<organism evidence="4 5">
    <name type="scientific">Dipteronia dyeriana</name>
    <dbReference type="NCBI Taxonomy" id="168575"/>
    <lineage>
        <taxon>Eukaryota</taxon>
        <taxon>Viridiplantae</taxon>
        <taxon>Streptophyta</taxon>
        <taxon>Embryophyta</taxon>
        <taxon>Tracheophyta</taxon>
        <taxon>Spermatophyta</taxon>
        <taxon>Magnoliopsida</taxon>
        <taxon>eudicotyledons</taxon>
        <taxon>Gunneridae</taxon>
        <taxon>Pentapetalae</taxon>
        <taxon>rosids</taxon>
        <taxon>malvids</taxon>
        <taxon>Sapindales</taxon>
        <taxon>Sapindaceae</taxon>
        <taxon>Hippocastanoideae</taxon>
        <taxon>Acereae</taxon>
        <taxon>Dipteronia</taxon>
    </lineage>
</organism>
<feature type="compositionally biased region" description="Basic and acidic residues" evidence="2">
    <location>
        <begin position="429"/>
        <end position="438"/>
    </location>
</feature>
<evidence type="ECO:0000256" key="2">
    <source>
        <dbReference type="SAM" id="MobiDB-lite"/>
    </source>
</evidence>
<evidence type="ECO:0000259" key="3">
    <source>
        <dbReference type="PROSITE" id="PS50891"/>
    </source>
</evidence>
<dbReference type="EMBL" id="JANJYI010000005">
    <property type="protein sequence ID" value="KAK2647576.1"/>
    <property type="molecule type" value="Genomic_DNA"/>
</dbReference>
<evidence type="ECO:0000313" key="5">
    <source>
        <dbReference type="Proteomes" id="UP001280121"/>
    </source>
</evidence>
<evidence type="ECO:0000313" key="4">
    <source>
        <dbReference type="EMBL" id="KAK2647576.1"/>
    </source>
</evidence>
<dbReference type="InterPro" id="IPR004883">
    <property type="entry name" value="LOB"/>
</dbReference>
<keyword evidence="5" id="KW-1185">Reference proteome</keyword>
<proteinExistence type="inferred from homology"/>
<gene>
    <name evidence="4" type="ORF">Ddye_015065</name>
</gene>
<dbReference type="PROSITE" id="PS50891">
    <property type="entry name" value="LOB"/>
    <property type="match status" value="1"/>
</dbReference>
<dbReference type="PANTHER" id="PTHR31301">
    <property type="entry name" value="LOB DOMAIN-CONTAINING PROTEIN 4-RELATED"/>
    <property type="match status" value="1"/>
</dbReference>
<feature type="domain" description="LOB" evidence="3">
    <location>
        <begin position="14"/>
        <end position="115"/>
    </location>
</feature>